<evidence type="ECO:0000256" key="2">
    <source>
        <dbReference type="ARBA" id="ARBA00022443"/>
    </source>
</evidence>
<dbReference type="GO" id="GO:0016020">
    <property type="term" value="C:membrane"/>
    <property type="evidence" value="ECO:0007669"/>
    <property type="project" value="TreeGrafter"/>
</dbReference>
<keyword evidence="7" id="KW-1185">Reference proteome</keyword>
<name>A0A8W8KNM9_MAGGI</name>
<dbReference type="PROSITE" id="PS50002">
    <property type="entry name" value="SH3"/>
    <property type="match status" value="1"/>
</dbReference>
<dbReference type="InterPro" id="IPR050384">
    <property type="entry name" value="Endophilin_SH3RF"/>
</dbReference>
<evidence type="ECO:0000259" key="5">
    <source>
        <dbReference type="PROSITE" id="PS51021"/>
    </source>
</evidence>
<accession>A0A8W8KNM9</accession>
<dbReference type="EnsemblMetazoa" id="G24380.2">
    <property type="protein sequence ID" value="G24380.2:cds"/>
    <property type="gene ID" value="G24380"/>
</dbReference>
<sequence length="226" mass="25389">MDANTGLFKMKKFVSDASTVFNRAVQFTEEKLGSAEKTELDAHFENLLQRADKTKAWTEKILKQTESVLQPNPNIRMEDFVYEKLDKKKRDRVNHHEVLGHVLVDGGNDFGPGTTYGNALVKCGQAQLRIGNAEREFIQTTSNNFLQPLHPSAPPQINVIAATPNIEKKQARVLYDYDAADSSELTLLADELITVYKTPGLDPDWLMAERGPQKGKVPTTYLEVLE</sequence>
<evidence type="ECO:0008006" key="8">
    <source>
        <dbReference type="Google" id="ProtNLM"/>
    </source>
</evidence>
<protein>
    <recommendedName>
        <fullName evidence="8">Endophilin-B1</fullName>
    </recommendedName>
</protein>
<dbReference type="SMART" id="SM00326">
    <property type="entry name" value="SH3"/>
    <property type="match status" value="1"/>
</dbReference>
<dbReference type="PANTHER" id="PTHR14167">
    <property type="entry name" value="SH3 DOMAIN-CONTAINING"/>
    <property type="match status" value="1"/>
</dbReference>
<dbReference type="InterPro" id="IPR001452">
    <property type="entry name" value="SH3_domain"/>
</dbReference>
<dbReference type="InterPro" id="IPR036028">
    <property type="entry name" value="SH3-like_dom_sf"/>
</dbReference>
<dbReference type="CDD" id="cd11802">
    <property type="entry name" value="SH3_Endophilin_B"/>
    <property type="match status" value="1"/>
</dbReference>
<evidence type="ECO:0000259" key="4">
    <source>
        <dbReference type="PROSITE" id="PS50002"/>
    </source>
</evidence>
<reference evidence="6" key="1">
    <citation type="submission" date="2022-08" db="UniProtKB">
        <authorList>
            <consortium name="EnsemblMetazoa"/>
        </authorList>
    </citation>
    <scope>IDENTIFICATION</scope>
    <source>
        <strain evidence="6">05x7-T-G4-1.051#20</strain>
    </source>
</reference>
<dbReference type="Proteomes" id="UP000005408">
    <property type="component" value="Unassembled WGS sequence"/>
</dbReference>
<organism evidence="6 7">
    <name type="scientific">Magallana gigas</name>
    <name type="common">Pacific oyster</name>
    <name type="synonym">Crassostrea gigas</name>
    <dbReference type="NCBI Taxonomy" id="29159"/>
    <lineage>
        <taxon>Eukaryota</taxon>
        <taxon>Metazoa</taxon>
        <taxon>Spiralia</taxon>
        <taxon>Lophotrochozoa</taxon>
        <taxon>Mollusca</taxon>
        <taxon>Bivalvia</taxon>
        <taxon>Autobranchia</taxon>
        <taxon>Pteriomorphia</taxon>
        <taxon>Ostreida</taxon>
        <taxon>Ostreoidea</taxon>
        <taxon>Ostreidae</taxon>
        <taxon>Magallana</taxon>
    </lineage>
</organism>
<dbReference type="SUPFAM" id="SSF103657">
    <property type="entry name" value="BAR/IMD domain-like"/>
    <property type="match status" value="1"/>
</dbReference>
<dbReference type="Pfam" id="PF03114">
    <property type="entry name" value="BAR"/>
    <property type="match status" value="1"/>
</dbReference>
<dbReference type="InterPro" id="IPR027267">
    <property type="entry name" value="AH/BAR_dom_sf"/>
</dbReference>
<dbReference type="PANTHER" id="PTHR14167:SF76">
    <property type="entry name" value="ENDOPHILIN B, ISOFORM A"/>
    <property type="match status" value="1"/>
</dbReference>
<dbReference type="GO" id="GO:0061024">
    <property type="term" value="P:membrane organization"/>
    <property type="evidence" value="ECO:0007669"/>
    <property type="project" value="TreeGrafter"/>
</dbReference>
<dbReference type="GO" id="GO:0005737">
    <property type="term" value="C:cytoplasm"/>
    <property type="evidence" value="ECO:0007669"/>
    <property type="project" value="InterPro"/>
</dbReference>
<evidence type="ECO:0000313" key="7">
    <source>
        <dbReference type="Proteomes" id="UP000005408"/>
    </source>
</evidence>
<dbReference type="SMART" id="SM00721">
    <property type="entry name" value="BAR"/>
    <property type="match status" value="1"/>
</dbReference>
<evidence type="ECO:0000256" key="1">
    <source>
        <dbReference type="ARBA" id="ARBA00006697"/>
    </source>
</evidence>
<feature type="domain" description="SH3" evidence="4">
    <location>
        <begin position="166"/>
        <end position="226"/>
    </location>
</feature>
<feature type="domain" description="BAR" evidence="5">
    <location>
        <begin position="29"/>
        <end position="226"/>
    </location>
</feature>
<dbReference type="PROSITE" id="PS51021">
    <property type="entry name" value="BAR"/>
    <property type="match status" value="1"/>
</dbReference>
<keyword evidence="2 3" id="KW-0728">SH3 domain</keyword>
<dbReference type="Gene3D" id="1.20.1270.60">
    <property type="entry name" value="Arfaptin homology (AH) domain/BAR domain"/>
    <property type="match status" value="1"/>
</dbReference>
<dbReference type="SUPFAM" id="SSF50044">
    <property type="entry name" value="SH3-domain"/>
    <property type="match status" value="1"/>
</dbReference>
<dbReference type="InterPro" id="IPR004148">
    <property type="entry name" value="BAR_dom"/>
</dbReference>
<dbReference type="AlphaFoldDB" id="A0A8W8KNM9"/>
<comment type="similarity">
    <text evidence="1">Belongs to the endophilin family.</text>
</comment>
<evidence type="ECO:0000256" key="3">
    <source>
        <dbReference type="PROSITE-ProRule" id="PRU00192"/>
    </source>
</evidence>
<proteinExistence type="inferred from homology"/>
<evidence type="ECO:0000313" key="6">
    <source>
        <dbReference type="EnsemblMetazoa" id="G24380.2:cds"/>
    </source>
</evidence>